<dbReference type="EMBL" id="PQXJ01000049">
    <property type="protein sequence ID" value="TGO67024.1"/>
    <property type="molecule type" value="Genomic_DNA"/>
</dbReference>
<name>A0A4Z1J1K9_9HELO</name>
<organism evidence="1 2">
    <name type="scientific">Botryotinia narcissicola</name>
    <dbReference type="NCBI Taxonomy" id="278944"/>
    <lineage>
        <taxon>Eukaryota</taxon>
        <taxon>Fungi</taxon>
        <taxon>Dikarya</taxon>
        <taxon>Ascomycota</taxon>
        <taxon>Pezizomycotina</taxon>
        <taxon>Leotiomycetes</taxon>
        <taxon>Helotiales</taxon>
        <taxon>Sclerotiniaceae</taxon>
        <taxon>Botryotinia</taxon>
    </lineage>
</organism>
<gene>
    <name evidence="1" type="ORF">BOTNAR_0049g00110</name>
</gene>
<evidence type="ECO:0000313" key="2">
    <source>
        <dbReference type="Proteomes" id="UP000297452"/>
    </source>
</evidence>
<proteinExistence type="predicted"/>
<protein>
    <submittedName>
        <fullName evidence="1">Uncharacterized protein</fullName>
    </submittedName>
</protein>
<reference evidence="1 2" key="1">
    <citation type="submission" date="2017-12" db="EMBL/GenBank/DDBJ databases">
        <title>Comparative genomics of Botrytis spp.</title>
        <authorList>
            <person name="Valero-Jimenez C.A."/>
            <person name="Tapia P."/>
            <person name="Veloso J."/>
            <person name="Silva-Moreno E."/>
            <person name="Staats M."/>
            <person name="Valdes J.H."/>
            <person name="Van Kan J.A.L."/>
        </authorList>
    </citation>
    <scope>NUCLEOTIDE SEQUENCE [LARGE SCALE GENOMIC DNA]</scope>
    <source>
        <strain evidence="1 2">MUCL2120</strain>
    </source>
</reference>
<evidence type="ECO:0000313" key="1">
    <source>
        <dbReference type="EMBL" id="TGO67024.1"/>
    </source>
</evidence>
<sequence>MPRNHFFEAAKISQWTRKKKSAPELWSKEKYFQKTANPNNYLKIPRNVPWASTDGVIGVATPGITTSFHTIDDLACFFVSLVTPNYSYKWR</sequence>
<dbReference type="AlphaFoldDB" id="A0A4Z1J1K9"/>
<keyword evidence="2" id="KW-1185">Reference proteome</keyword>
<accession>A0A4Z1J1K9</accession>
<dbReference type="Proteomes" id="UP000297452">
    <property type="component" value="Unassembled WGS sequence"/>
</dbReference>
<comment type="caution">
    <text evidence="1">The sequence shown here is derived from an EMBL/GenBank/DDBJ whole genome shotgun (WGS) entry which is preliminary data.</text>
</comment>